<feature type="transmembrane region" description="Helical" evidence="1">
    <location>
        <begin position="21"/>
        <end position="45"/>
    </location>
</feature>
<comment type="caution">
    <text evidence="2">The sequence shown here is derived from an EMBL/GenBank/DDBJ whole genome shotgun (WGS) entry which is preliminary data.</text>
</comment>
<dbReference type="EMBL" id="BAABJP010000043">
    <property type="protein sequence ID" value="GAA5169809.1"/>
    <property type="molecule type" value="Genomic_DNA"/>
</dbReference>
<organism evidence="2 3">
    <name type="scientific">Pseudonocardia eucalypti</name>
    <dbReference type="NCBI Taxonomy" id="648755"/>
    <lineage>
        <taxon>Bacteria</taxon>
        <taxon>Bacillati</taxon>
        <taxon>Actinomycetota</taxon>
        <taxon>Actinomycetes</taxon>
        <taxon>Pseudonocardiales</taxon>
        <taxon>Pseudonocardiaceae</taxon>
        <taxon>Pseudonocardia</taxon>
    </lineage>
</organism>
<evidence type="ECO:0000313" key="3">
    <source>
        <dbReference type="Proteomes" id="UP001428817"/>
    </source>
</evidence>
<gene>
    <name evidence="2" type="ORF">GCM10023321_65990</name>
</gene>
<accession>A0ABP9QZV9</accession>
<keyword evidence="1" id="KW-0472">Membrane</keyword>
<keyword evidence="1" id="KW-0812">Transmembrane</keyword>
<evidence type="ECO:0000313" key="2">
    <source>
        <dbReference type="EMBL" id="GAA5169809.1"/>
    </source>
</evidence>
<protein>
    <submittedName>
        <fullName evidence="2">Uncharacterized protein</fullName>
    </submittedName>
</protein>
<evidence type="ECO:0000256" key="1">
    <source>
        <dbReference type="SAM" id="Phobius"/>
    </source>
</evidence>
<sequence>MSQAHPPGTRRPAPPPRPFPFGWVLTIAVLLGALVGVGLALVSILSPGTLPTF</sequence>
<proteinExistence type="predicted"/>
<keyword evidence="1" id="KW-1133">Transmembrane helix</keyword>
<reference evidence="3" key="1">
    <citation type="journal article" date="2019" name="Int. J. Syst. Evol. Microbiol.">
        <title>The Global Catalogue of Microorganisms (GCM) 10K type strain sequencing project: providing services to taxonomists for standard genome sequencing and annotation.</title>
        <authorList>
            <consortium name="The Broad Institute Genomics Platform"/>
            <consortium name="The Broad Institute Genome Sequencing Center for Infectious Disease"/>
            <person name="Wu L."/>
            <person name="Ma J."/>
        </authorList>
    </citation>
    <scope>NUCLEOTIDE SEQUENCE [LARGE SCALE GENOMIC DNA]</scope>
    <source>
        <strain evidence="3">JCM 18303</strain>
    </source>
</reference>
<keyword evidence="3" id="KW-1185">Reference proteome</keyword>
<name>A0ABP9QZV9_9PSEU</name>
<dbReference type="Proteomes" id="UP001428817">
    <property type="component" value="Unassembled WGS sequence"/>
</dbReference>
<dbReference type="RefSeq" id="WP_185066247.1">
    <property type="nucleotide sequence ID" value="NZ_BAABJP010000043.1"/>
</dbReference>